<dbReference type="InterPro" id="IPR001387">
    <property type="entry name" value="Cro/C1-type_HTH"/>
</dbReference>
<keyword evidence="1" id="KW-0238">DNA-binding</keyword>
<gene>
    <name evidence="3" type="ORF">bsdtb5_04120</name>
</gene>
<proteinExistence type="predicted"/>
<dbReference type="PROSITE" id="PS50943">
    <property type="entry name" value="HTH_CROC1"/>
    <property type="match status" value="1"/>
</dbReference>
<dbReference type="GO" id="GO:0003677">
    <property type="term" value="F:DNA binding"/>
    <property type="evidence" value="ECO:0007669"/>
    <property type="project" value="UniProtKB-KW"/>
</dbReference>
<feature type="domain" description="HTH cro/C1-type" evidence="2">
    <location>
        <begin position="9"/>
        <end position="63"/>
    </location>
</feature>
<dbReference type="SUPFAM" id="SSF48029">
    <property type="entry name" value="FliG"/>
    <property type="match status" value="1"/>
</dbReference>
<dbReference type="Gene3D" id="1.10.220.30">
    <property type="match status" value="1"/>
</dbReference>
<evidence type="ECO:0000313" key="3">
    <source>
        <dbReference type="EMBL" id="BCN29117.1"/>
    </source>
</evidence>
<evidence type="ECO:0000256" key="1">
    <source>
        <dbReference type="ARBA" id="ARBA00023125"/>
    </source>
</evidence>
<organism evidence="3 4">
    <name type="scientific">Anaeromicropila herbilytica</name>
    <dbReference type="NCBI Taxonomy" id="2785025"/>
    <lineage>
        <taxon>Bacteria</taxon>
        <taxon>Bacillati</taxon>
        <taxon>Bacillota</taxon>
        <taxon>Clostridia</taxon>
        <taxon>Lachnospirales</taxon>
        <taxon>Lachnospiraceae</taxon>
        <taxon>Anaeromicropila</taxon>
    </lineage>
</organism>
<dbReference type="Gene3D" id="1.10.260.40">
    <property type="entry name" value="lambda repressor-like DNA-binding domains"/>
    <property type="match status" value="1"/>
</dbReference>
<dbReference type="SMART" id="SM00530">
    <property type="entry name" value="HTH_XRE"/>
    <property type="match status" value="1"/>
</dbReference>
<dbReference type="EMBL" id="AP024169">
    <property type="protein sequence ID" value="BCN29117.1"/>
    <property type="molecule type" value="Genomic_DNA"/>
</dbReference>
<reference evidence="3 4" key="1">
    <citation type="submission" date="2020-11" db="EMBL/GenBank/DDBJ databases">
        <title>Draft genome sequencing of a Lachnospiraceae strain isolated from anoxic soil subjected to BSD treatment.</title>
        <authorList>
            <person name="Uek A."/>
            <person name="Tonouchi A."/>
        </authorList>
    </citation>
    <scope>NUCLEOTIDE SEQUENCE [LARGE SCALE GENOMIC DNA]</scope>
    <source>
        <strain evidence="3 4">TB5</strain>
    </source>
</reference>
<keyword evidence="4" id="KW-1185">Reference proteome</keyword>
<accession>A0A7R7EIK9</accession>
<dbReference type="InterPro" id="IPR010982">
    <property type="entry name" value="Lambda_DNA-bd_dom_sf"/>
</dbReference>
<protein>
    <recommendedName>
        <fullName evidence="2">HTH cro/C1-type domain-containing protein</fullName>
    </recommendedName>
</protein>
<sequence>MKMEIGNIIYGLRKSKKLTQEQLAIEIGVSTAAVSKWETDNSIPDIAILCSLADFFEVSVDDMLGRTDMMESHGKIRAQSYDEKVAMLDIARYLLELKTVSEFLKGDELQREIIKKHYEDQHLNFAVEFMIKAYQMKLDSDEVYEILMNYSKNLNRNENIKFRMIAKGIYCIMEKKSAYYTEEVLCSYLGYDMRKMFYECCKDERYETLITKQEIRYKYMKQTCYSKNTDLLEFFVKIENRMIQLILRNLDQDTLVNALKGVSGDVLLRFMDNLSEKMIFYIAKDLELWNGTEADILEAERNVLQIYQRINSSLAEEK</sequence>
<dbReference type="SUPFAM" id="SSF47413">
    <property type="entry name" value="lambda repressor-like DNA-binding domains"/>
    <property type="match status" value="1"/>
</dbReference>
<dbReference type="PANTHER" id="PTHR46558">
    <property type="entry name" value="TRACRIPTIONAL REGULATORY PROTEIN-RELATED-RELATED"/>
    <property type="match status" value="1"/>
</dbReference>
<dbReference type="Pfam" id="PF01706">
    <property type="entry name" value="FliG_C"/>
    <property type="match status" value="1"/>
</dbReference>
<name>A0A7R7EIK9_9FIRM</name>
<dbReference type="AlphaFoldDB" id="A0A7R7EIK9"/>
<dbReference type="RefSeq" id="WP_271714412.1">
    <property type="nucleotide sequence ID" value="NZ_AP024169.1"/>
</dbReference>
<dbReference type="Pfam" id="PF01381">
    <property type="entry name" value="HTH_3"/>
    <property type="match status" value="1"/>
</dbReference>
<dbReference type="PANTHER" id="PTHR46558:SF11">
    <property type="entry name" value="HTH-TYPE TRANSCRIPTIONAL REGULATOR XRE"/>
    <property type="match status" value="1"/>
</dbReference>
<dbReference type="InterPro" id="IPR011002">
    <property type="entry name" value="FliG_a-hlx"/>
</dbReference>
<evidence type="ECO:0000259" key="2">
    <source>
        <dbReference type="PROSITE" id="PS50943"/>
    </source>
</evidence>
<dbReference type="CDD" id="cd00093">
    <property type="entry name" value="HTH_XRE"/>
    <property type="match status" value="1"/>
</dbReference>
<dbReference type="KEGG" id="ahb:bsdtb5_04120"/>
<dbReference type="Proteomes" id="UP000595897">
    <property type="component" value="Chromosome"/>
</dbReference>
<dbReference type="InterPro" id="IPR023087">
    <property type="entry name" value="Flg_Motor_Flig_C"/>
</dbReference>
<evidence type="ECO:0000313" key="4">
    <source>
        <dbReference type="Proteomes" id="UP000595897"/>
    </source>
</evidence>